<comment type="caution">
    <text evidence="2">The sequence shown here is derived from an EMBL/GenBank/DDBJ whole genome shotgun (WGS) entry which is preliminary data.</text>
</comment>
<proteinExistence type="predicted"/>
<dbReference type="EMBL" id="JBHSBH010000007">
    <property type="protein sequence ID" value="MFC3996529.1"/>
    <property type="molecule type" value="Genomic_DNA"/>
</dbReference>
<dbReference type="Proteomes" id="UP001595847">
    <property type="component" value="Unassembled WGS sequence"/>
</dbReference>
<gene>
    <name evidence="2" type="ORF">ACFOVU_11420</name>
</gene>
<evidence type="ECO:0000313" key="3">
    <source>
        <dbReference type="Proteomes" id="UP001595847"/>
    </source>
</evidence>
<reference evidence="3" key="1">
    <citation type="journal article" date="2019" name="Int. J. Syst. Evol. Microbiol.">
        <title>The Global Catalogue of Microorganisms (GCM) 10K type strain sequencing project: providing services to taxonomists for standard genome sequencing and annotation.</title>
        <authorList>
            <consortium name="The Broad Institute Genomics Platform"/>
            <consortium name="The Broad Institute Genome Sequencing Center for Infectious Disease"/>
            <person name="Wu L."/>
            <person name="Ma J."/>
        </authorList>
    </citation>
    <scope>NUCLEOTIDE SEQUENCE [LARGE SCALE GENOMIC DNA]</scope>
    <source>
        <strain evidence="3">TBRC 1826</strain>
    </source>
</reference>
<accession>A0ABV8FMB4</accession>
<protein>
    <submittedName>
        <fullName evidence="2">Uncharacterized protein</fullName>
    </submittedName>
</protein>
<dbReference type="RefSeq" id="WP_378532824.1">
    <property type="nucleotide sequence ID" value="NZ_JBHSBH010000007.1"/>
</dbReference>
<name>A0ABV8FMB4_9ACTN</name>
<evidence type="ECO:0000256" key="1">
    <source>
        <dbReference type="SAM" id="MobiDB-lite"/>
    </source>
</evidence>
<sequence>MNRWARDGLIAVIVSPGGGHRYPAPQFANGRRPIAPRG</sequence>
<feature type="region of interest" description="Disordered" evidence="1">
    <location>
        <begin position="17"/>
        <end position="38"/>
    </location>
</feature>
<evidence type="ECO:0000313" key="2">
    <source>
        <dbReference type="EMBL" id="MFC3996529.1"/>
    </source>
</evidence>
<organism evidence="2 3">
    <name type="scientific">Nocardiopsis sediminis</name>
    <dbReference type="NCBI Taxonomy" id="1778267"/>
    <lineage>
        <taxon>Bacteria</taxon>
        <taxon>Bacillati</taxon>
        <taxon>Actinomycetota</taxon>
        <taxon>Actinomycetes</taxon>
        <taxon>Streptosporangiales</taxon>
        <taxon>Nocardiopsidaceae</taxon>
        <taxon>Nocardiopsis</taxon>
    </lineage>
</organism>
<keyword evidence="3" id="KW-1185">Reference proteome</keyword>